<comment type="caution">
    <text evidence="2">The sequence shown here is derived from an EMBL/GenBank/DDBJ whole genome shotgun (WGS) entry which is preliminary data.</text>
</comment>
<sequence length="78" mass="8730">MGPNISRTVKANSQMDHKVDSVSTPIISSNESSDFEDATIHLATSLSDSDLTREYHGIEDSEYFLPSDIDEQDRLELQ</sequence>
<dbReference type="Proteomes" id="UP001211907">
    <property type="component" value="Unassembled WGS sequence"/>
</dbReference>
<gene>
    <name evidence="2" type="ORF">HK100_004917</name>
</gene>
<feature type="region of interest" description="Disordered" evidence="1">
    <location>
        <begin position="1"/>
        <end position="21"/>
    </location>
</feature>
<feature type="non-terminal residue" evidence="2">
    <location>
        <position position="78"/>
    </location>
</feature>
<evidence type="ECO:0000313" key="3">
    <source>
        <dbReference type="Proteomes" id="UP001211907"/>
    </source>
</evidence>
<keyword evidence="3" id="KW-1185">Reference proteome</keyword>
<dbReference type="AlphaFoldDB" id="A0AAD5XDK4"/>
<organism evidence="2 3">
    <name type="scientific">Physocladia obscura</name>
    <dbReference type="NCBI Taxonomy" id="109957"/>
    <lineage>
        <taxon>Eukaryota</taxon>
        <taxon>Fungi</taxon>
        <taxon>Fungi incertae sedis</taxon>
        <taxon>Chytridiomycota</taxon>
        <taxon>Chytridiomycota incertae sedis</taxon>
        <taxon>Chytridiomycetes</taxon>
        <taxon>Chytridiales</taxon>
        <taxon>Chytriomycetaceae</taxon>
        <taxon>Physocladia</taxon>
    </lineage>
</organism>
<evidence type="ECO:0000256" key="1">
    <source>
        <dbReference type="SAM" id="MobiDB-lite"/>
    </source>
</evidence>
<evidence type="ECO:0000313" key="2">
    <source>
        <dbReference type="EMBL" id="KAJ3099271.1"/>
    </source>
</evidence>
<dbReference type="EMBL" id="JADGJH010002357">
    <property type="protein sequence ID" value="KAJ3099271.1"/>
    <property type="molecule type" value="Genomic_DNA"/>
</dbReference>
<reference evidence="2" key="1">
    <citation type="submission" date="2020-05" db="EMBL/GenBank/DDBJ databases">
        <title>Phylogenomic resolution of chytrid fungi.</title>
        <authorList>
            <person name="Stajich J.E."/>
            <person name="Amses K."/>
            <person name="Simmons R."/>
            <person name="Seto K."/>
            <person name="Myers J."/>
            <person name="Bonds A."/>
            <person name="Quandt C.A."/>
            <person name="Barry K."/>
            <person name="Liu P."/>
            <person name="Grigoriev I."/>
            <person name="Longcore J.E."/>
            <person name="James T.Y."/>
        </authorList>
    </citation>
    <scope>NUCLEOTIDE SEQUENCE</scope>
    <source>
        <strain evidence="2">JEL0513</strain>
    </source>
</reference>
<protein>
    <submittedName>
        <fullName evidence="2">Uncharacterized protein</fullName>
    </submittedName>
</protein>
<feature type="compositionally biased region" description="Polar residues" evidence="1">
    <location>
        <begin position="1"/>
        <end position="14"/>
    </location>
</feature>
<proteinExistence type="predicted"/>
<name>A0AAD5XDK4_9FUNG</name>
<accession>A0AAD5XDK4</accession>